<dbReference type="InterPro" id="IPR056473">
    <property type="entry name" value="HEAT_Utp10/HEAT1"/>
</dbReference>
<evidence type="ECO:0000259" key="2">
    <source>
        <dbReference type="Pfam" id="PF12397"/>
    </source>
</evidence>
<comment type="function">
    <text evidence="1">Involved in nucleolar processing of pre-18S ribosomal RNA.</text>
</comment>
<dbReference type="InterPro" id="IPR011989">
    <property type="entry name" value="ARM-like"/>
</dbReference>
<keyword evidence="1" id="KW-0687">Ribonucleoprotein</keyword>
<evidence type="ECO:0000256" key="1">
    <source>
        <dbReference type="RuleBase" id="RU367065"/>
    </source>
</evidence>
<feature type="domain" description="U3 small nucleolar RNA-associated protein 10 N-terminal" evidence="2">
    <location>
        <begin position="233"/>
        <end position="344"/>
    </location>
</feature>
<accession>A0A1R0H6C1</accession>
<dbReference type="Proteomes" id="UP000187455">
    <property type="component" value="Unassembled WGS sequence"/>
</dbReference>
<dbReference type="GO" id="GO:0030686">
    <property type="term" value="C:90S preribosome"/>
    <property type="evidence" value="ECO:0007669"/>
    <property type="project" value="TreeGrafter"/>
</dbReference>
<dbReference type="PANTHER" id="PTHR13457:SF1">
    <property type="entry name" value="HEAT REPEAT-CONTAINING PROTEIN 1"/>
    <property type="match status" value="1"/>
</dbReference>
<evidence type="ECO:0000259" key="3">
    <source>
        <dbReference type="Pfam" id="PF23243"/>
    </source>
</evidence>
<dbReference type="OrthoDB" id="31183at2759"/>
<dbReference type="Pfam" id="PF12397">
    <property type="entry name" value="U3snoRNP10"/>
    <property type="match status" value="1"/>
</dbReference>
<protein>
    <recommendedName>
        <fullName evidence="1">U3 small nucleolar RNA-associated protein 10</fullName>
    </recommendedName>
</protein>
<dbReference type="GO" id="GO:0030515">
    <property type="term" value="F:snoRNA binding"/>
    <property type="evidence" value="ECO:0007669"/>
    <property type="project" value="TreeGrafter"/>
</dbReference>
<dbReference type="EMBL" id="LSSL01000428">
    <property type="protein sequence ID" value="OLY84634.1"/>
    <property type="molecule type" value="Genomic_DNA"/>
</dbReference>
<keyword evidence="1" id="KW-0698">rRNA processing</keyword>
<dbReference type="SUPFAM" id="SSF48371">
    <property type="entry name" value="ARM repeat"/>
    <property type="match status" value="2"/>
</dbReference>
<dbReference type="InterPro" id="IPR040191">
    <property type="entry name" value="UTP10"/>
</dbReference>
<comment type="subunit">
    <text evidence="1">Component of the ribosomal small subunit (SSU) processome.</text>
</comment>
<keyword evidence="1" id="KW-0690">Ribosome biogenesis</keyword>
<dbReference type="GO" id="GO:0032040">
    <property type="term" value="C:small-subunit processome"/>
    <property type="evidence" value="ECO:0007669"/>
    <property type="project" value="TreeGrafter"/>
</dbReference>
<dbReference type="InterPro" id="IPR016024">
    <property type="entry name" value="ARM-type_fold"/>
</dbReference>
<dbReference type="InterPro" id="IPR022125">
    <property type="entry name" value="U3snoRNP10_N"/>
</dbReference>
<dbReference type="GO" id="GO:0045943">
    <property type="term" value="P:positive regulation of transcription by RNA polymerase I"/>
    <property type="evidence" value="ECO:0007669"/>
    <property type="project" value="TreeGrafter"/>
</dbReference>
<comment type="subcellular location">
    <subcellularLocation>
        <location evidence="1">Nucleus</location>
        <location evidence="1">Nucleolus</location>
    </subcellularLocation>
</comment>
<evidence type="ECO:0000313" key="5">
    <source>
        <dbReference type="EMBL" id="OLY84634.1"/>
    </source>
</evidence>
<comment type="caution">
    <text evidence="5">The sequence shown here is derived from an EMBL/GenBank/DDBJ whole genome shotgun (WGS) entry which is preliminary data.</text>
</comment>
<sequence length="2101" mass="235901">MSLAQQLYRIQAVDRLATTEKALTQRASLIFDSKRASELGIDDIYEIGLEGLNSLIQMDSNFTRFSATLFSLSYKNFDRILKTQHENLILDDEILDFLFCLGPYFLTKPAGLALEWLLRRFRIEEFNSKELFATFLPYHYTNAFLAIITAVRVPSADMNLLGFLPAFRKSRQLLDRNTIVQQMKFNRAFAEFVNDYIYRAFRFGSHYDTLVSFYSSINVEYVDSFKQANNEVLNFQIPLVFKGLSIKNENVQTSNYLILSVLSGKFFFSNDVFERLVQSIIKNRCNDQLAAYCFIKLVISQNISSKNLSDDLVSFISNYPDFFKVLDTVPKDYFATAALSPFLEKAVDISSKFSNKSSPFINILINLDLSSDIFNRNILEALLMNYANYWLYYDSSKETSDNRDYVLNTKNILIHLFFKFPTLMETSVSKIIEQVVSISSEKSIKNSTVDAVFSKIYEISCSRFNPSTSSTSRKDVQRLKTFPVKSTGSGLYVSLNSFVPEIRLTAVRELSKLINDINISNKTKKSNSFDFEEVSSLVIERLKDHDPKVLAEILKLDLLNYLSPSVLVSSISDLVNSNLSTALDLKSEISSQLIKPKIFSDSDTGTKAIIVLFVLAFNASSPVYTSLEMLGNLSKLLEANHEFRSLSKISKYVAQLKASKSYTHGIFFSRMIIFFSENLFSLDSPKNQIIITPLAKLMFESSNSLLKSVTLISFAIFSSVNKVSSQTLTFTEYFPKILDYCFSSSSKSQFLNKNSNHVKESIKITGDCYEKSLDDWFDSISNIYQTHSNKLDNAKDLLGFTSLSILIKCLGSPESYPKNTWLSSYEIQDDSSSKNYFNTLKKIYSLSISESQGISLIGGVIIGQLYTCCLKDEWVQFLLSFAIDNQSPSYLRVLTIHVLATFIKSSVPKGEALASDEIQMIDYQILIPSIMSLLYDSDQKIRAASVILLNSLDYNYDYYFSLVSGKNVKKSKKDKLIEDAAVYKSFEFYGNNSKDLQYLPTDVAAYIVKIMASQSNELESNATFISSFVQIATGTLSSTSKAIRKLNSKGYGNALVTVALSHACCAPNGSISTDVFSQTENSLLNILCESVKADQYYLVYSALERYINIISSKAGIPSPDSFVDKNFRLVLKCFNTNIIDLNNTETLEKQGIDGGKSSLPFNKFLELVKGSDISNIKRHELEADSFESWDNVSKASAYFQSLAFSHLSKDLSSSLDSDKKSIVLDLILNISSLGAISTFIPGNSVTIKEVFSSLDLSPIMVSDQLYSWASKLNDIEVDDSEKTTKKQRNNSTGSLKSSKSETELENIFSALVVLLEMISSQSAEVKNSPLLINPLFELLASVNGVDRIIKSKAVHNDLLANSGSDKSVSKEYSKQLVINILLDIFNKTNEDNIVIDDSLIRVDVIVNVLRSSTSLQSQSQALLLLASIASQHSGIVLHHVMAIFTFMGDSVLRQDDSYTLHVISQAVVKIIPSLLKSSANRSDESGDVEMSTNETKEIVKNKSVISVLRVFVDSLPYIPQHRRLPLFKLLLETIGVEEYGSYMFILILEKYSIKQTKSSNTKNDQYSEAANIFSREDYMDFLIALSLEFDPKIIISVMIGLVNEMLTLPADKPTNPDEMNILIENTVLDLTRLNLKQQVGFRLAVTDFINKILSTNDYENVDDKKEKLIVDQMLETLVFVMLEFVTVWNDQFKLLKSKSSSKSVAKLGEMVVEGNYLMIDYAVGQLDYSLFSRTVLRLLGHKSFDVRRKILELLSIKIDEFSGYLFDEYDVNGKNAGMESIGDLITENSGWSSSDVASAESLVELIPSLLNVIETHNNGSLTGDDVASSVDITQSAILCLSTLSQYFSSIFYSSFLPIFDAVLGIGKLKGKNFNLIDSENQLVRSSLFALLARLINGLGIRAIAYMPKLMPILLKLVNESFSMLYNPNNRIRQKSDSNSNPEDVSTKLVVVDNSTELVAGALVVLENIAKKWSNFLNPYIRQIFEVIMDSRVCYLSLHPELPFLPKGFGNEESVDGEESRVQGEFESGDSKYEFSRKDLTLRKKAAHCYNNLLGLISSSVSPRILLEEQFNFYESILKDGRMKAKMDVFSLNSTIQSTNSS</sequence>
<evidence type="ECO:0000313" key="4">
    <source>
        <dbReference type="EMBL" id="OLY80501.1"/>
    </source>
</evidence>
<dbReference type="Gene3D" id="1.25.10.10">
    <property type="entry name" value="Leucine-rich Repeat Variant"/>
    <property type="match status" value="1"/>
</dbReference>
<keyword evidence="6" id="KW-1185">Reference proteome</keyword>
<dbReference type="GO" id="GO:0000462">
    <property type="term" value="P:maturation of SSU-rRNA from tricistronic rRNA transcript (SSU-rRNA, 5.8S rRNA, LSU-rRNA)"/>
    <property type="evidence" value="ECO:0007669"/>
    <property type="project" value="TreeGrafter"/>
</dbReference>
<gene>
    <name evidence="5" type="ORF">AYI68_g1198</name>
    <name evidence="4" type="ORF">AYI68_g5405</name>
</gene>
<reference evidence="5 6" key="1">
    <citation type="journal article" date="2016" name="Mol. Biol. Evol.">
        <title>Genome-Wide Survey of Gut Fungi (Harpellales) Reveals the First Horizontally Transferred Ubiquitin Gene from a Mosquito Host.</title>
        <authorList>
            <person name="Wang Y."/>
            <person name="White M.M."/>
            <person name="Kvist S."/>
            <person name="Moncalvo J.M."/>
        </authorList>
    </citation>
    <scope>NUCLEOTIDE SEQUENCE [LARGE SCALE GENOMIC DNA]</scope>
    <source>
        <strain evidence="5 6">ALG-7-W6</strain>
    </source>
</reference>
<reference evidence="5" key="2">
    <citation type="submission" date="2017-01" db="EMBL/GenBank/DDBJ databases">
        <authorList>
            <person name="Mah S.A."/>
            <person name="Swanson W.J."/>
            <person name="Moy G.W."/>
            <person name="Vacquier V.D."/>
        </authorList>
    </citation>
    <scope>NUCLEOTIDE SEQUENCE</scope>
    <source>
        <strain evidence="5">ALG-7-W6</strain>
    </source>
</reference>
<keyword evidence="1" id="KW-0539">Nucleus</keyword>
<comment type="similarity">
    <text evidence="1">Belongs to the HEATR1/UTP10 family.</text>
</comment>
<dbReference type="EMBL" id="LSSL01003426">
    <property type="protein sequence ID" value="OLY80501.1"/>
    <property type="molecule type" value="Genomic_DNA"/>
</dbReference>
<name>A0A1R0H6C1_9FUNG</name>
<feature type="domain" description="Utp10/HEAT1 HEAT-repeats" evidence="3">
    <location>
        <begin position="1500"/>
        <end position="1679"/>
    </location>
</feature>
<dbReference type="Pfam" id="PF23243">
    <property type="entry name" value="HEAT_HEATR1"/>
    <property type="match status" value="1"/>
</dbReference>
<evidence type="ECO:0000313" key="6">
    <source>
        <dbReference type="Proteomes" id="UP000187455"/>
    </source>
</evidence>
<dbReference type="GO" id="GO:0034455">
    <property type="term" value="C:t-UTP complex"/>
    <property type="evidence" value="ECO:0007669"/>
    <property type="project" value="TreeGrafter"/>
</dbReference>
<organism evidence="5 6">
    <name type="scientific">Smittium mucronatum</name>
    <dbReference type="NCBI Taxonomy" id="133383"/>
    <lineage>
        <taxon>Eukaryota</taxon>
        <taxon>Fungi</taxon>
        <taxon>Fungi incertae sedis</taxon>
        <taxon>Zoopagomycota</taxon>
        <taxon>Kickxellomycotina</taxon>
        <taxon>Harpellomycetes</taxon>
        <taxon>Harpellales</taxon>
        <taxon>Legeriomycetaceae</taxon>
        <taxon>Smittium</taxon>
    </lineage>
</organism>
<dbReference type="PANTHER" id="PTHR13457">
    <property type="entry name" value="BAP28"/>
    <property type="match status" value="1"/>
</dbReference>
<dbReference type="STRING" id="133383.A0A1R0H6C1"/>
<proteinExistence type="inferred from homology"/>